<feature type="compositionally biased region" description="Basic and acidic residues" evidence="2">
    <location>
        <begin position="245"/>
        <end position="261"/>
    </location>
</feature>
<dbReference type="AlphaFoldDB" id="A0A6N2KYA3"/>
<feature type="compositionally biased region" description="Polar residues" evidence="2">
    <location>
        <begin position="497"/>
        <end position="507"/>
    </location>
</feature>
<reference evidence="3" key="1">
    <citation type="submission" date="2019-03" db="EMBL/GenBank/DDBJ databases">
        <authorList>
            <person name="Mank J."/>
            <person name="Almeida P."/>
        </authorList>
    </citation>
    <scope>NUCLEOTIDE SEQUENCE</scope>
    <source>
        <strain evidence="3">78183</strain>
    </source>
</reference>
<evidence type="ECO:0000256" key="1">
    <source>
        <dbReference type="SAM" id="Coils"/>
    </source>
</evidence>
<feature type="compositionally biased region" description="Polar residues" evidence="2">
    <location>
        <begin position="23"/>
        <end position="49"/>
    </location>
</feature>
<sequence length="549" mass="60977">MHDPAYLSLLRSLGWKDDDNEHTITPFNPQESDNLSTQTSNPLVTQSTSNISWRTPRRCKAEIQRELLGLKRKALTLRHEGKIDEAEEVLIAAKALETQIEGMETLKKEIQIESNKPKDEIVRPINSEAEEGDVDDIAEKDMHDPSLLSMLTNLGWKDDGVEAVTVQAKPSKQVLDHLVHSNDPSTIPPSSSISAARPRSKGEVQRELLGLKRKALSLRRNGETEEAEEFLKMAKVLESQIDDLEGPKKELFPDASEDKKYQSSGSLNNHEKQNNVNNAVEMIEKLAAAAVDTNEKFIESFTGSGRKGSDKTAPPSWSPDIVNQVPFEINEENHPYVGDFDLLGEMGSLSNSRVNQGTEFFPPPNQSMNLMDLLTGDDWSSPQIPARKLEDKVDFGSDISCLLEPHVHVGSLRSGLEHLRSKDREASSISDVSHFPDHHVHTGSMIHAPEDLGSTENVRIEDLLDPHLLSALKAIGIEDTSIISQSSERPGPAKVSATKSENNSQERTQFEERIKAEVKAVNLKRAGKQAEALDALRRAKLYEKKLNSL</sequence>
<protein>
    <submittedName>
        <fullName evidence="3">Uncharacterized protein</fullName>
    </submittedName>
</protein>
<dbReference type="EMBL" id="CAADRP010000890">
    <property type="protein sequence ID" value="VFU33242.1"/>
    <property type="molecule type" value="Genomic_DNA"/>
</dbReference>
<evidence type="ECO:0000256" key="2">
    <source>
        <dbReference type="SAM" id="MobiDB-lite"/>
    </source>
</evidence>
<feature type="region of interest" description="Disordered" evidence="2">
    <location>
        <begin position="245"/>
        <end position="274"/>
    </location>
</feature>
<feature type="compositionally biased region" description="Polar residues" evidence="2">
    <location>
        <begin position="262"/>
        <end position="274"/>
    </location>
</feature>
<dbReference type="PANTHER" id="PTHR47553:SF1">
    <property type="entry name" value="RING_FYVE_PHD ZINC FINGER SUPERFAMILY PROTEIN"/>
    <property type="match status" value="1"/>
</dbReference>
<feature type="region of interest" description="Disordered" evidence="2">
    <location>
        <begin position="179"/>
        <end position="206"/>
    </location>
</feature>
<dbReference type="PANTHER" id="PTHR47553">
    <property type="entry name" value="MYOSIN-11"/>
    <property type="match status" value="1"/>
</dbReference>
<feature type="region of interest" description="Disordered" evidence="2">
    <location>
        <begin position="484"/>
        <end position="511"/>
    </location>
</feature>
<accession>A0A6N2KYA3</accession>
<keyword evidence="1" id="KW-0175">Coiled coil</keyword>
<evidence type="ECO:0000313" key="3">
    <source>
        <dbReference type="EMBL" id="VFU33242.1"/>
    </source>
</evidence>
<feature type="compositionally biased region" description="Low complexity" evidence="2">
    <location>
        <begin position="184"/>
        <end position="197"/>
    </location>
</feature>
<gene>
    <name evidence="3" type="ORF">SVIM_LOCUS150961</name>
</gene>
<name>A0A6N2KYA3_SALVM</name>
<feature type="region of interest" description="Disordered" evidence="2">
    <location>
        <begin position="300"/>
        <end position="319"/>
    </location>
</feature>
<proteinExistence type="predicted"/>
<feature type="region of interest" description="Disordered" evidence="2">
    <location>
        <begin position="21"/>
        <end position="49"/>
    </location>
</feature>
<feature type="coiled-coil region" evidence="1">
    <location>
        <begin position="60"/>
        <end position="113"/>
    </location>
</feature>
<organism evidence="3">
    <name type="scientific">Salix viminalis</name>
    <name type="common">Common osier</name>
    <name type="synonym">Basket willow</name>
    <dbReference type="NCBI Taxonomy" id="40686"/>
    <lineage>
        <taxon>Eukaryota</taxon>
        <taxon>Viridiplantae</taxon>
        <taxon>Streptophyta</taxon>
        <taxon>Embryophyta</taxon>
        <taxon>Tracheophyta</taxon>
        <taxon>Spermatophyta</taxon>
        <taxon>Magnoliopsida</taxon>
        <taxon>eudicotyledons</taxon>
        <taxon>Gunneridae</taxon>
        <taxon>Pentapetalae</taxon>
        <taxon>rosids</taxon>
        <taxon>fabids</taxon>
        <taxon>Malpighiales</taxon>
        <taxon>Salicaceae</taxon>
        <taxon>Saliceae</taxon>
        <taxon>Salix</taxon>
    </lineage>
</organism>